<proteinExistence type="predicted"/>
<comment type="caution">
    <text evidence="2">The sequence shown here is derived from an EMBL/GenBank/DDBJ whole genome shotgun (WGS) entry which is preliminary data.</text>
</comment>
<sequence length="87" mass="9614">MFLKILIVLLLALPTLFSLYVFSIEGTKMLKPLAFTFTLTSALYVLVVSLVRVRRPSTPYLGFWIVLPICSALILACVVMALSVVGH</sequence>
<evidence type="ECO:0000313" key="3">
    <source>
        <dbReference type="Proteomes" id="UP001217485"/>
    </source>
</evidence>
<name>A0ABT5C4S0_9BACT</name>
<accession>A0ABT5C4S0</accession>
<feature type="transmembrane region" description="Helical" evidence="1">
    <location>
        <begin position="33"/>
        <end position="51"/>
    </location>
</feature>
<dbReference type="RefSeq" id="WP_272098503.1">
    <property type="nucleotide sequence ID" value="NZ_JAQNDK010000003.1"/>
</dbReference>
<evidence type="ECO:0000313" key="2">
    <source>
        <dbReference type="EMBL" id="MDC0681416.1"/>
    </source>
</evidence>
<keyword evidence="3" id="KW-1185">Reference proteome</keyword>
<protein>
    <submittedName>
        <fullName evidence="2">Uncharacterized protein</fullName>
    </submittedName>
</protein>
<keyword evidence="1" id="KW-1133">Transmembrane helix</keyword>
<feature type="transmembrane region" description="Helical" evidence="1">
    <location>
        <begin position="63"/>
        <end position="85"/>
    </location>
</feature>
<reference evidence="2 3" key="1">
    <citation type="submission" date="2023-01" db="EMBL/GenBank/DDBJ databases">
        <title>Minimal conservation of predation-associated metabolite biosynthetic gene clusters underscores biosynthetic potential of Myxococcota including descriptions for ten novel species: Archangium lansinium sp. nov., Myxococcus landrumus sp. nov., Nannocystis bai.</title>
        <authorList>
            <person name="Ahearne A."/>
            <person name="Stevens C."/>
            <person name="Dowd S."/>
        </authorList>
    </citation>
    <scope>NUCLEOTIDE SEQUENCE [LARGE SCALE GENOMIC DNA]</scope>
    <source>
        <strain evidence="2 3">WIWO2</strain>
    </source>
</reference>
<dbReference type="EMBL" id="JAQNDK010000003">
    <property type="protein sequence ID" value="MDC0681416.1"/>
    <property type="molecule type" value="Genomic_DNA"/>
</dbReference>
<evidence type="ECO:0000256" key="1">
    <source>
        <dbReference type="SAM" id="Phobius"/>
    </source>
</evidence>
<gene>
    <name evidence="2" type="ORF">POL72_26990</name>
</gene>
<keyword evidence="1" id="KW-0472">Membrane</keyword>
<organism evidence="2 3">
    <name type="scientific">Sorangium atrum</name>
    <dbReference type="NCBI Taxonomy" id="2995308"/>
    <lineage>
        <taxon>Bacteria</taxon>
        <taxon>Pseudomonadati</taxon>
        <taxon>Myxococcota</taxon>
        <taxon>Polyangia</taxon>
        <taxon>Polyangiales</taxon>
        <taxon>Polyangiaceae</taxon>
        <taxon>Sorangium</taxon>
    </lineage>
</organism>
<dbReference type="Proteomes" id="UP001217485">
    <property type="component" value="Unassembled WGS sequence"/>
</dbReference>
<keyword evidence="1" id="KW-0812">Transmembrane</keyword>